<name>A0ABD1H0S2_SALDI</name>
<proteinExistence type="predicted"/>
<sequence length="124" mass="14137">MEYLLSLDIALILEFQDNGFKVQLSNLKTTSVHQIDMNERIVILERLNPTARPTTSPFLEASRTSSGLDLEAQGFLPLGSCLRGFPQHWQVCQTWMQLFMLSYLDEEIPIIRDTAGIPEVLTRL</sequence>
<organism evidence="1 2">
    <name type="scientific">Salvia divinorum</name>
    <name type="common">Maria pastora</name>
    <name type="synonym">Diviner's sage</name>
    <dbReference type="NCBI Taxonomy" id="28513"/>
    <lineage>
        <taxon>Eukaryota</taxon>
        <taxon>Viridiplantae</taxon>
        <taxon>Streptophyta</taxon>
        <taxon>Embryophyta</taxon>
        <taxon>Tracheophyta</taxon>
        <taxon>Spermatophyta</taxon>
        <taxon>Magnoliopsida</taxon>
        <taxon>eudicotyledons</taxon>
        <taxon>Gunneridae</taxon>
        <taxon>Pentapetalae</taxon>
        <taxon>asterids</taxon>
        <taxon>lamiids</taxon>
        <taxon>Lamiales</taxon>
        <taxon>Lamiaceae</taxon>
        <taxon>Nepetoideae</taxon>
        <taxon>Mentheae</taxon>
        <taxon>Salviinae</taxon>
        <taxon>Salvia</taxon>
        <taxon>Salvia subgen. Calosphace</taxon>
    </lineage>
</organism>
<comment type="caution">
    <text evidence="1">The sequence shown here is derived from an EMBL/GenBank/DDBJ whole genome shotgun (WGS) entry which is preliminary data.</text>
</comment>
<protein>
    <submittedName>
        <fullName evidence="1">Uncharacterized protein</fullName>
    </submittedName>
</protein>
<dbReference type="AlphaFoldDB" id="A0ABD1H0S2"/>
<evidence type="ECO:0000313" key="1">
    <source>
        <dbReference type="EMBL" id="KAL1550020.1"/>
    </source>
</evidence>
<accession>A0ABD1H0S2</accession>
<keyword evidence="2" id="KW-1185">Reference proteome</keyword>
<evidence type="ECO:0000313" key="2">
    <source>
        <dbReference type="Proteomes" id="UP001567538"/>
    </source>
</evidence>
<dbReference type="Proteomes" id="UP001567538">
    <property type="component" value="Unassembled WGS sequence"/>
</dbReference>
<gene>
    <name evidence="1" type="ORF">AAHA92_18035</name>
</gene>
<dbReference type="EMBL" id="JBEAFC010000007">
    <property type="protein sequence ID" value="KAL1550020.1"/>
    <property type="molecule type" value="Genomic_DNA"/>
</dbReference>
<reference evidence="1 2" key="1">
    <citation type="submission" date="2024-06" db="EMBL/GenBank/DDBJ databases">
        <title>A chromosome level genome sequence of Diviner's sage (Salvia divinorum).</title>
        <authorList>
            <person name="Ford S.A."/>
            <person name="Ro D.-K."/>
            <person name="Ness R.W."/>
            <person name="Phillips M.A."/>
        </authorList>
    </citation>
    <scope>NUCLEOTIDE SEQUENCE [LARGE SCALE GENOMIC DNA]</scope>
    <source>
        <strain evidence="1">SAF-2024a</strain>
        <tissue evidence="1">Leaf</tissue>
    </source>
</reference>